<organism evidence="1 2">
    <name type="scientific">Panagrolaimus sp. PS1159</name>
    <dbReference type="NCBI Taxonomy" id="55785"/>
    <lineage>
        <taxon>Eukaryota</taxon>
        <taxon>Metazoa</taxon>
        <taxon>Ecdysozoa</taxon>
        <taxon>Nematoda</taxon>
        <taxon>Chromadorea</taxon>
        <taxon>Rhabditida</taxon>
        <taxon>Tylenchina</taxon>
        <taxon>Panagrolaimomorpha</taxon>
        <taxon>Panagrolaimoidea</taxon>
        <taxon>Panagrolaimidae</taxon>
        <taxon>Panagrolaimus</taxon>
    </lineage>
</organism>
<dbReference type="Proteomes" id="UP000887580">
    <property type="component" value="Unplaced"/>
</dbReference>
<name>A0AC35G4D0_9BILA</name>
<accession>A0AC35G4D0</accession>
<dbReference type="WBParaSite" id="PS1159_v2.g23783.t1">
    <property type="protein sequence ID" value="PS1159_v2.g23783.t1"/>
    <property type="gene ID" value="PS1159_v2.g23783"/>
</dbReference>
<evidence type="ECO:0000313" key="2">
    <source>
        <dbReference type="WBParaSite" id="PS1159_v2.g23783.t1"/>
    </source>
</evidence>
<evidence type="ECO:0000313" key="1">
    <source>
        <dbReference type="Proteomes" id="UP000887580"/>
    </source>
</evidence>
<sequence length="182" mass="20426">MSSIMLRIFAPCKVDFQVFKEGIVEFMDNPINFFVSRPDDVKGGCVFLLTIQLISLLLGHKYFGSFLVIFISGISFILSSLTGIFSKSIKDEIVKLSFIQIISNGTARWSYIQFTISVALASFTFISVIFQIALATQYTIYLFTAIMSVLLFMLYSIEAFAALRLDDGDSVERTHIHPAEEA</sequence>
<protein>
    <submittedName>
        <fullName evidence="2">Uncharacterized protein</fullName>
    </submittedName>
</protein>
<proteinExistence type="predicted"/>
<reference evidence="2" key="1">
    <citation type="submission" date="2022-11" db="UniProtKB">
        <authorList>
            <consortium name="WormBaseParasite"/>
        </authorList>
    </citation>
    <scope>IDENTIFICATION</scope>
</reference>